<gene>
    <name evidence="2" type="ORF">ACFO3O_16850</name>
</gene>
<reference evidence="3" key="1">
    <citation type="journal article" date="2019" name="Int. J. Syst. Evol. Microbiol.">
        <title>The Global Catalogue of Microorganisms (GCM) 10K type strain sequencing project: providing services to taxonomists for standard genome sequencing and annotation.</title>
        <authorList>
            <consortium name="The Broad Institute Genomics Platform"/>
            <consortium name="The Broad Institute Genome Sequencing Center for Infectious Disease"/>
            <person name="Wu L."/>
            <person name="Ma J."/>
        </authorList>
    </citation>
    <scope>NUCLEOTIDE SEQUENCE [LARGE SCALE GENOMIC DNA]</scope>
    <source>
        <strain evidence="3">YJ-61-S</strain>
    </source>
</reference>
<comment type="caution">
    <text evidence="2">The sequence shown here is derived from an EMBL/GenBank/DDBJ whole genome shotgun (WGS) entry which is preliminary data.</text>
</comment>
<protein>
    <submittedName>
        <fullName evidence="2">Abortive infection family protein</fullName>
    </submittedName>
</protein>
<dbReference type="RefSeq" id="WP_379980948.1">
    <property type="nucleotide sequence ID" value="NZ_JBHSFV010000011.1"/>
</dbReference>
<proteinExistence type="predicted"/>
<name>A0ABV9HZJ7_9FLAO</name>
<dbReference type="InterPro" id="IPR026001">
    <property type="entry name" value="Abi-like_C"/>
</dbReference>
<sequence length="280" mass="31857">MKLITKRTRREFQEYFVGTTLREIERDFDNYDIPFTEIPEEKMPSGQRRGLVENYYASVNWTNPADVKKILSVYTDVLIRLNESKEETGFNDWNAKNDQEWYDKLIKTLERDGYQFNGKSIVPVGQVEIEQLENATSLLDKTHFQEYTNRIKESIDTDPSLAIGSAKELLESTLKTILTEMGVGFDKNDDVPKLLKETQKALELVPGNVDNAKKGADIIKVLLSNLGQVAIKMTELRNLYGTGHGKVKSSGLNSRHARLAVGSAITLCTFLLETFELRKK</sequence>
<keyword evidence="3" id="KW-1185">Reference proteome</keyword>
<evidence type="ECO:0000313" key="2">
    <source>
        <dbReference type="EMBL" id="MFC4635582.1"/>
    </source>
</evidence>
<dbReference type="Pfam" id="PF14355">
    <property type="entry name" value="Abi_C"/>
    <property type="match status" value="1"/>
</dbReference>
<dbReference type="Proteomes" id="UP001596043">
    <property type="component" value="Unassembled WGS sequence"/>
</dbReference>
<feature type="domain" description="Abortive infection protein-like C-terminal" evidence="1">
    <location>
        <begin position="192"/>
        <end position="273"/>
    </location>
</feature>
<accession>A0ABV9HZJ7</accession>
<organism evidence="2 3">
    <name type="scientific">Dokdonia ponticola</name>
    <dbReference type="NCBI Taxonomy" id="2041041"/>
    <lineage>
        <taxon>Bacteria</taxon>
        <taxon>Pseudomonadati</taxon>
        <taxon>Bacteroidota</taxon>
        <taxon>Flavobacteriia</taxon>
        <taxon>Flavobacteriales</taxon>
        <taxon>Flavobacteriaceae</taxon>
        <taxon>Dokdonia</taxon>
    </lineage>
</organism>
<evidence type="ECO:0000259" key="1">
    <source>
        <dbReference type="Pfam" id="PF14355"/>
    </source>
</evidence>
<dbReference type="EMBL" id="JBHSFV010000011">
    <property type="protein sequence ID" value="MFC4635582.1"/>
    <property type="molecule type" value="Genomic_DNA"/>
</dbReference>
<evidence type="ECO:0000313" key="3">
    <source>
        <dbReference type="Proteomes" id="UP001596043"/>
    </source>
</evidence>